<feature type="transmembrane region" description="Helical" evidence="1">
    <location>
        <begin position="6"/>
        <end position="26"/>
    </location>
</feature>
<gene>
    <name evidence="2" type="ORF">JOC83_002254</name>
</gene>
<dbReference type="EMBL" id="JAFBFC010000003">
    <property type="protein sequence ID" value="MBM7703407.1"/>
    <property type="molecule type" value="Genomic_DNA"/>
</dbReference>
<evidence type="ECO:0008006" key="4">
    <source>
        <dbReference type="Google" id="ProtNLM"/>
    </source>
</evidence>
<proteinExistence type="predicted"/>
<keyword evidence="1" id="KW-0472">Membrane</keyword>
<organism evidence="2 3">
    <name type="scientific">Priestia iocasae</name>
    <dbReference type="NCBI Taxonomy" id="2291674"/>
    <lineage>
        <taxon>Bacteria</taxon>
        <taxon>Bacillati</taxon>
        <taxon>Bacillota</taxon>
        <taxon>Bacilli</taxon>
        <taxon>Bacillales</taxon>
        <taxon>Bacillaceae</taxon>
        <taxon>Priestia</taxon>
    </lineage>
</organism>
<feature type="transmembrane region" description="Helical" evidence="1">
    <location>
        <begin position="54"/>
        <end position="76"/>
    </location>
</feature>
<accession>A0ABS2QWS4</accession>
<evidence type="ECO:0000313" key="3">
    <source>
        <dbReference type="Proteomes" id="UP000809829"/>
    </source>
</evidence>
<name>A0ABS2QWS4_9BACI</name>
<dbReference type="Proteomes" id="UP000809829">
    <property type="component" value="Unassembled WGS sequence"/>
</dbReference>
<keyword evidence="1" id="KW-0812">Transmembrane</keyword>
<sequence length="77" mass="8663">MGLMGVLGIIVGIIALISLFYTWIIARDQKKLQGEFDTQLDEKVQAHPYIRNPIFIACLIGITICLALIAYMAVIYY</sequence>
<reference evidence="2 3" key="1">
    <citation type="submission" date="2021-01" db="EMBL/GenBank/DDBJ databases">
        <title>Genomic Encyclopedia of Type Strains, Phase IV (KMG-IV): sequencing the most valuable type-strain genomes for metagenomic binning, comparative biology and taxonomic classification.</title>
        <authorList>
            <person name="Goeker M."/>
        </authorList>
    </citation>
    <scope>NUCLEOTIDE SEQUENCE [LARGE SCALE GENOMIC DNA]</scope>
    <source>
        <strain evidence="2 3">DSM 104297</strain>
    </source>
</reference>
<protein>
    <recommendedName>
        <fullName evidence="4">DUF3899 domain-containing protein</fullName>
    </recommendedName>
</protein>
<comment type="caution">
    <text evidence="2">The sequence shown here is derived from an EMBL/GenBank/DDBJ whole genome shotgun (WGS) entry which is preliminary data.</text>
</comment>
<keyword evidence="3" id="KW-1185">Reference proteome</keyword>
<keyword evidence="1" id="KW-1133">Transmembrane helix</keyword>
<evidence type="ECO:0000256" key="1">
    <source>
        <dbReference type="SAM" id="Phobius"/>
    </source>
</evidence>
<evidence type="ECO:0000313" key="2">
    <source>
        <dbReference type="EMBL" id="MBM7703407.1"/>
    </source>
</evidence>
<dbReference type="RefSeq" id="WP_205187187.1">
    <property type="nucleotide sequence ID" value="NZ_JAFBFC010000003.1"/>
</dbReference>